<dbReference type="InterPro" id="IPR026728">
    <property type="entry name" value="BLTP3A/B"/>
</dbReference>
<protein>
    <submittedName>
        <fullName evidence="1">Bridge-like lipid transfer protein family member 3B</fullName>
    </submittedName>
</protein>
<reference evidence="1" key="2">
    <citation type="submission" date="2025-09" db="UniProtKB">
        <authorList>
            <consortium name="Ensembl"/>
        </authorList>
    </citation>
    <scope>IDENTIFICATION</scope>
</reference>
<evidence type="ECO:0000313" key="1">
    <source>
        <dbReference type="Ensembl" id="ENSPCOP00000014266.1"/>
    </source>
</evidence>
<gene>
    <name evidence="1" type="primary">BLTP3B</name>
</gene>
<reference evidence="1" key="1">
    <citation type="submission" date="2025-08" db="UniProtKB">
        <authorList>
            <consortium name="Ensembl"/>
        </authorList>
    </citation>
    <scope>IDENTIFICATION</scope>
</reference>
<proteinExistence type="predicted"/>
<name>A0A2K6FJV5_PROCO</name>
<dbReference type="PANTHER" id="PTHR22774">
    <property type="entry name" value="CHOREIN N-TERMINAL DOMAIN-CONTAINING PROTEIN"/>
    <property type="match status" value="1"/>
</dbReference>
<keyword evidence="2" id="KW-1185">Reference proteome</keyword>
<dbReference type="GeneTree" id="ENSGT00600000084428"/>
<sequence>LNKVMYMKVLKFTKNLSPDKINLSTLKGEGELKNLELDEEVLQNMLDLPTWLAINKVFCNKASIRIPWTKLKTHPICLSLDKVIMEMSTCEEPRAPNGPSPIATASGQSEYGFAEKVVEGITVSVNSIVIRIGAKAFNASFELSQLRIYSVNANWEHGDLRFTRIQDPQRGEVLTFKEINWQMIRIEADATQSSHLEFMCAPVRLITNQSKIRVTLKRRLKDCNVIATKLVLTLDDLLWVLTDSQLKAMVQYAKSLSEAIEKSTEQRKSMAPEPTQVCYKTKMSMVPILRDADLTVIFLISNRRITGGAMQLSFTQLTIDYYPYHKAGDSCSHWMYFSDATKTKNGWANELLHEFECNVEMLKQAVKDHNVGSPPKSPTHASPQHTQTGILPMATLWHSLILSMCVCAHLAVLCIHSSTFGYPPSPLFPVSSNHYFTLYFYVDLSFLTRIPAKSFCRRVT</sequence>
<dbReference type="Ensembl" id="ENSPCOT00000024873.1">
    <property type="protein sequence ID" value="ENSPCOP00000014266.1"/>
    <property type="gene ID" value="ENSPCOG00000018808.1"/>
</dbReference>
<dbReference type="AlphaFoldDB" id="A0A2K6FJV5"/>
<organism evidence="1 2">
    <name type="scientific">Propithecus coquereli</name>
    <name type="common">Coquerel's sifaka</name>
    <name type="synonym">Propithecus verreauxi coquereli</name>
    <dbReference type="NCBI Taxonomy" id="379532"/>
    <lineage>
        <taxon>Eukaryota</taxon>
        <taxon>Metazoa</taxon>
        <taxon>Chordata</taxon>
        <taxon>Craniata</taxon>
        <taxon>Vertebrata</taxon>
        <taxon>Euteleostomi</taxon>
        <taxon>Mammalia</taxon>
        <taxon>Eutheria</taxon>
        <taxon>Euarchontoglires</taxon>
        <taxon>Primates</taxon>
        <taxon>Strepsirrhini</taxon>
        <taxon>Lemuriformes</taxon>
        <taxon>Indriidae</taxon>
        <taxon>Propithecus</taxon>
    </lineage>
</organism>
<dbReference type="Proteomes" id="UP000233160">
    <property type="component" value="Unassembled WGS sequence"/>
</dbReference>
<evidence type="ECO:0000313" key="2">
    <source>
        <dbReference type="Proteomes" id="UP000233160"/>
    </source>
</evidence>
<dbReference type="Pfam" id="PF24917">
    <property type="entry name" value="BLTP3A_B"/>
    <property type="match status" value="2"/>
</dbReference>
<dbReference type="PANTHER" id="PTHR22774:SF17">
    <property type="entry name" value="BRIDGE-LIKE LIPID TRANSFER PROTEIN FAMILY MEMBER 3B"/>
    <property type="match status" value="1"/>
</dbReference>
<accession>A0A2K6FJV5</accession>